<organism evidence="2 3">
    <name type="scientific">Alosa alosa</name>
    <name type="common">allis shad</name>
    <dbReference type="NCBI Taxonomy" id="278164"/>
    <lineage>
        <taxon>Eukaryota</taxon>
        <taxon>Metazoa</taxon>
        <taxon>Chordata</taxon>
        <taxon>Craniata</taxon>
        <taxon>Vertebrata</taxon>
        <taxon>Euteleostomi</taxon>
        <taxon>Actinopterygii</taxon>
        <taxon>Neopterygii</taxon>
        <taxon>Teleostei</taxon>
        <taxon>Clupei</taxon>
        <taxon>Clupeiformes</taxon>
        <taxon>Clupeoidei</taxon>
        <taxon>Clupeidae</taxon>
        <taxon>Alosa</taxon>
    </lineage>
</organism>
<comment type="caution">
    <text evidence="2">The sequence shown here is derived from an EMBL/GenBank/DDBJ whole genome shotgun (WGS) entry which is preliminary data.</text>
</comment>
<accession>A0AAV6HHV1</accession>
<gene>
    <name evidence="2" type="ORF">AALO_G00008090</name>
</gene>
<proteinExistence type="predicted"/>
<reference evidence="2 3" key="1">
    <citation type="submission" date="2020-10" db="EMBL/GenBank/DDBJ databases">
        <title>Chromosome-scale genome assembly of the Allis shad, Alosa alosa.</title>
        <authorList>
            <person name="Margot Z."/>
            <person name="Christophe K."/>
            <person name="Cabau C."/>
            <person name="Louis A."/>
            <person name="Berthelot C."/>
            <person name="Parey E."/>
            <person name="Roest Crollius H."/>
            <person name="Montfort J."/>
            <person name="Robinson-Rechavi M."/>
            <person name="Bucao C."/>
            <person name="Bouchez O."/>
            <person name="Gislard M."/>
            <person name="Lluch J."/>
            <person name="Milhes M."/>
            <person name="Lampietro C."/>
            <person name="Lopez Roques C."/>
            <person name="Donnadieu C."/>
            <person name="Braasch I."/>
            <person name="Desvignes T."/>
            <person name="Postlethwait J."/>
            <person name="Bobe J."/>
            <person name="Guiguen Y."/>
        </authorList>
    </citation>
    <scope>NUCLEOTIDE SEQUENCE [LARGE SCALE GENOMIC DNA]</scope>
    <source>
        <strain evidence="2">M-15738</strain>
        <tissue evidence="2">Blood</tissue>
    </source>
</reference>
<evidence type="ECO:0000313" key="2">
    <source>
        <dbReference type="EMBL" id="KAG5285842.1"/>
    </source>
</evidence>
<dbReference type="PANTHER" id="PTHR33244">
    <property type="entry name" value="INTEGRASE CATALYTIC DOMAIN-CONTAINING PROTEIN-RELATED"/>
    <property type="match status" value="1"/>
</dbReference>
<dbReference type="AlphaFoldDB" id="A0AAV6HHV1"/>
<dbReference type="PANTHER" id="PTHR33244:SF3">
    <property type="entry name" value="PEPTIDASE A2 DOMAIN-CONTAINING PROTEIN"/>
    <property type="match status" value="1"/>
</dbReference>
<dbReference type="EMBL" id="JADWDJ010000001">
    <property type="protein sequence ID" value="KAG5285842.1"/>
    <property type="molecule type" value="Genomic_DNA"/>
</dbReference>
<dbReference type="Proteomes" id="UP000823561">
    <property type="component" value="Chromosome 1"/>
</dbReference>
<evidence type="ECO:0000313" key="3">
    <source>
        <dbReference type="Proteomes" id="UP000823561"/>
    </source>
</evidence>
<keyword evidence="3" id="KW-1185">Reference proteome</keyword>
<name>A0AAV6HHV1_9TELE</name>
<sequence>MCDSLLKPAVVDTETAVQENKLRQAHYYNKGAKQLRPLQEGEQVRVQTEVGHHLYWTPASVMGQVKDRSYTVKLENGTILRRNQRHLRPSPGVSPKKEAIRVGDPQAPRLINTTPPTPASPDPQTAREVITTRCGRVIKRPAHLRDFV</sequence>
<protein>
    <submittedName>
        <fullName evidence="2">Uncharacterized protein</fullName>
    </submittedName>
</protein>
<evidence type="ECO:0000256" key="1">
    <source>
        <dbReference type="SAM" id="MobiDB-lite"/>
    </source>
</evidence>
<feature type="region of interest" description="Disordered" evidence="1">
    <location>
        <begin position="85"/>
        <end position="126"/>
    </location>
</feature>